<keyword evidence="2" id="KW-1185">Reference proteome</keyword>
<dbReference type="RefSeq" id="WP_085794213.1">
    <property type="nucleotide sequence ID" value="NZ_FWFO01000001.1"/>
</dbReference>
<organism evidence="1 2">
    <name type="scientific">Falsiruegeria litorea R37</name>
    <dbReference type="NCBI Taxonomy" id="1200284"/>
    <lineage>
        <taxon>Bacteria</taxon>
        <taxon>Pseudomonadati</taxon>
        <taxon>Pseudomonadota</taxon>
        <taxon>Alphaproteobacteria</taxon>
        <taxon>Rhodobacterales</taxon>
        <taxon>Roseobacteraceae</taxon>
        <taxon>Falsiruegeria</taxon>
    </lineage>
</organism>
<evidence type="ECO:0000313" key="1">
    <source>
        <dbReference type="EMBL" id="SLN20345.1"/>
    </source>
</evidence>
<dbReference type="AlphaFoldDB" id="A0A1Y5RQU4"/>
<evidence type="ECO:0008006" key="3">
    <source>
        <dbReference type="Google" id="ProtNLM"/>
    </source>
</evidence>
<dbReference type="OrthoDB" id="978447at2"/>
<sequence>MTDLTLFHTAHVHRDTFDTLAERLAPNAKLAHVIRPDWLERAQGGIDVALSDEIQAEIALAPNALCTCTSIAQVAVDAGALRIDRPMMDAAAATRGPVLMAYCLDSTLEPSSALLTQAFLDAGLAPNIHPFPLRDLWNLFETGQAEEFAEQIANRIDSNLCLHPEITCVVLAQASMAQASHYVTTPVPVLSSPELALRQALGLPSTG</sequence>
<evidence type="ECO:0000313" key="2">
    <source>
        <dbReference type="Proteomes" id="UP000193077"/>
    </source>
</evidence>
<protein>
    <recommendedName>
        <fullName evidence="3">Asp/Glu/Hydantoin racemase</fullName>
    </recommendedName>
</protein>
<dbReference type="Proteomes" id="UP000193077">
    <property type="component" value="Unassembled WGS sequence"/>
</dbReference>
<name>A0A1Y5RQU4_9RHOB</name>
<reference evidence="1 2" key="1">
    <citation type="submission" date="2017-03" db="EMBL/GenBank/DDBJ databases">
        <authorList>
            <person name="Afonso C.L."/>
            <person name="Miller P.J."/>
            <person name="Scott M.A."/>
            <person name="Spackman E."/>
            <person name="Goraichik I."/>
            <person name="Dimitrov K.M."/>
            <person name="Suarez D.L."/>
            <person name="Swayne D.E."/>
        </authorList>
    </citation>
    <scope>NUCLEOTIDE SEQUENCE [LARGE SCALE GENOMIC DNA]</scope>
    <source>
        <strain evidence="1 2">CECT 7639</strain>
    </source>
</reference>
<proteinExistence type="predicted"/>
<gene>
    <name evidence="1" type="ORF">TRL7639_00498</name>
</gene>
<accession>A0A1Y5RQU4</accession>
<dbReference type="EMBL" id="FWFO01000001">
    <property type="protein sequence ID" value="SLN20345.1"/>
    <property type="molecule type" value="Genomic_DNA"/>
</dbReference>